<feature type="domain" description="CS" evidence="2">
    <location>
        <begin position="1"/>
        <end position="85"/>
    </location>
</feature>
<accession>G0U959</accession>
<proteinExistence type="predicted"/>
<dbReference type="Gene3D" id="2.60.40.790">
    <property type="match status" value="1"/>
</dbReference>
<reference evidence="3" key="1">
    <citation type="journal article" date="2012" name="Proc. Natl. Acad. Sci. U.S.A.">
        <title>Antigenic diversity is generated by distinct evolutionary mechanisms in African trypanosome species.</title>
        <authorList>
            <person name="Jackson A.P."/>
            <person name="Berry A."/>
            <person name="Aslett M."/>
            <person name="Allison H.C."/>
            <person name="Burton P."/>
            <person name="Vavrova-Anderson J."/>
            <person name="Brown R."/>
            <person name="Browne H."/>
            <person name="Corton N."/>
            <person name="Hauser H."/>
            <person name="Gamble J."/>
            <person name="Gilderthorp R."/>
            <person name="Marcello L."/>
            <person name="McQuillan J."/>
            <person name="Otto T.D."/>
            <person name="Quail M.A."/>
            <person name="Sanders M.J."/>
            <person name="van Tonder A."/>
            <person name="Ginger M.L."/>
            <person name="Field M.C."/>
            <person name="Barry J.D."/>
            <person name="Hertz-Fowler C."/>
            <person name="Berriman M."/>
        </authorList>
    </citation>
    <scope>NUCLEOTIDE SEQUENCE</scope>
    <source>
        <strain evidence="3">Y486</strain>
    </source>
</reference>
<dbReference type="VEuPathDB" id="TriTrypDB:TvY486_1116270"/>
<gene>
    <name evidence="3" type="ORF">TVY486_1116270</name>
</gene>
<dbReference type="PROSITE" id="PS51203">
    <property type="entry name" value="CS"/>
    <property type="match status" value="1"/>
</dbReference>
<feature type="compositionally biased region" description="Acidic residues" evidence="1">
    <location>
        <begin position="96"/>
        <end position="106"/>
    </location>
</feature>
<dbReference type="InterPro" id="IPR007052">
    <property type="entry name" value="CS_dom"/>
</dbReference>
<dbReference type="EMBL" id="HE573027">
    <property type="protein sequence ID" value="CCC54143.1"/>
    <property type="molecule type" value="Genomic_DNA"/>
</dbReference>
<name>G0U959_TRYVY</name>
<feature type="non-terminal residue" evidence="3">
    <location>
        <position position="1"/>
    </location>
</feature>
<protein>
    <recommendedName>
        <fullName evidence="2">CS domain-containing protein</fullName>
    </recommendedName>
</protein>
<sequence length="106" mass="11740">DIAGQETMEDGSLEVVFKKRSFTVSYTACVQGSNGSVVRRRKQLFVPLLKKIKEAESSSKVKSPSGQIVLRLVKMETGSWWELARKDQASGGAGSSEEEEEDTREE</sequence>
<evidence type="ECO:0000313" key="3">
    <source>
        <dbReference type="EMBL" id="CCC54143.1"/>
    </source>
</evidence>
<dbReference type="SUPFAM" id="SSF49764">
    <property type="entry name" value="HSP20-like chaperones"/>
    <property type="match status" value="1"/>
</dbReference>
<dbReference type="InterPro" id="IPR008978">
    <property type="entry name" value="HSP20-like_chaperone"/>
</dbReference>
<feature type="region of interest" description="Disordered" evidence="1">
    <location>
        <begin position="84"/>
        <end position="106"/>
    </location>
</feature>
<evidence type="ECO:0000259" key="2">
    <source>
        <dbReference type="PROSITE" id="PS51203"/>
    </source>
</evidence>
<evidence type="ECO:0000256" key="1">
    <source>
        <dbReference type="SAM" id="MobiDB-lite"/>
    </source>
</evidence>
<organism evidence="3">
    <name type="scientific">Trypanosoma vivax (strain Y486)</name>
    <dbReference type="NCBI Taxonomy" id="1055687"/>
    <lineage>
        <taxon>Eukaryota</taxon>
        <taxon>Discoba</taxon>
        <taxon>Euglenozoa</taxon>
        <taxon>Kinetoplastea</taxon>
        <taxon>Metakinetoplastina</taxon>
        <taxon>Trypanosomatida</taxon>
        <taxon>Trypanosomatidae</taxon>
        <taxon>Trypanosoma</taxon>
        <taxon>Duttonella</taxon>
    </lineage>
</organism>
<dbReference type="AlphaFoldDB" id="G0U959"/>